<dbReference type="PANTHER" id="PTHR42811">
    <property type="entry name" value="SERINE ACETYLTRANSFERASE"/>
    <property type="match status" value="1"/>
</dbReference>
<reference evidence="3 7" key="2">
    <citation type="submission" date="2019-05" db="EMBL/GenBank/DDBJ databases">
        <authorList>
            <consortium name="NARMS: The National Antimicrobial Resistance Monitoring System"/>
        </authorList>
    </citation>
    <scope>NUCLEOTIDE SEQUENCE [LARGE SCALE GENOMIC DNA]</scope>
    <source>
        <strain evidence="3 7">CVM N18EC122</strain>
    </source>
</reference>
<evidence type="ECO:0000256" key="2">
    <source>
        <dbReference type="ARBA" id="ARBA00023315"/>
    </source>
</evidence>
<dbReference type="EMBL" id="CP070395">
    <property type="protein sequence ID" value="QSA00519.1"/>
    <property type="molecule type" value="Genomic_DNA"/>
</dbReference>
<dbReference type="Proteomes" id="UP000186595">
    <property type="component" value="Plasmid unnamed"/>
</dbReference>
<dbReference type="InterPro" id="IPR045304">
    <property type="entry name" value="LbH_SAT"/>
</dbReference>
<accession>A0A2X1LFU4</accession>
<evidence type="ECO:0000313" key="7">
    <source>
        <dbReference type="Proteomes" id="UP000532204"/>
    </source>
</evidence>
<dbReference type="InterPro" id="IPR011004">
    <property type="entry name" value="Trimer_LpxA-like_sf"/>
</dbReference>
<keyword evidence="1 5" id="KW-0808">Transferase</keyword>
<reference evidence="5" key="3">
    <citation type="submission" date="2021-02" db="EMBL/GenBank/DDBJ databases">
        <title>Co-localization of colistin and carbapenem -resistance genes on a novel transferable IncHI2 plasmid in Escherichia coli from chicken-origin.</title>
        <authorList>
            <person name="Hoffmann M."/>
            <person name="Balkey M."/>
            <person name="Ronco T."/>
            <person name="Hendriksen R.S."/>
        </authorList>
    </citation>
    <scope>NUCLEOTIDE SEQUENCE</scope>
    <source>
        <strain evidence="5">CFSAN083829</strain>
        <plasmid evidence="5">pCFSAN083829_2</plasmid>
    </source>
</reference>
<dbReference type="AlphaFoldDB" id="A0A2X1LFU4"/>
<proteinExistence type="predicted"/>
<gene>
    <name evidence="4" type="ORF">BMT50_28525</name>
    <name evidence="3" type="ORF">E6D34_23975</name>
    <name evidence="5" type="ORF">JNP96_30075</name>
</gene>
<dbReference type="Proteomes" id="UP000663166">
    <property type="component" value="Plasmid pCFSAN083829_2"/>
</dbReference>
<dbReference type="CDD" id="cd03354">
    <property type="entry name" value="LbH_SAT"/>
    <property type="match status" value="1"/>
</dbReference>
<evidence type="ECO:0000313" key="4">
    <source>
        <dbReference type="EMBL" id="OKB69357.1"/>
    </source>
</evidence>
<geneLocation type="plasmid" evidence="5 8">
    <name>pCFSAN083829_2</name>
</geneLocation>
<dbReference type="RefSeq" id="WP_045133609.1">
    <property type="nucleotide sequence ID" value="NZ_BGRY01000099.1"/>
</dbReference>
<sequence>MMKNPLAYFHIATFLLSGKSRNLSEYWKAEVIMRDKFVLHRLIRNGLQRQRGFLMWWRLANEMFISGNQKQRKCAIKIKNALMERYGCDIGLGARIGKGLMLPHHAGIVIHGNVDIGENVIIRQNTTIGEKVSDSRENYIVIGDNVDIGAHTCIIGLNVKIGSNVKIGAMSFIMEDVPDNCTYVTRKESRVIIREQ</sequence>
<evidence type="ECO:0000256" key="1">
    <source>
        <dbReference type="ARBA" id="ARBA00022679"/>
    </source>
</evidence>
<geneLocation type="plasmid" evidence="4 6">
    <name>unnamed</name>
</geneLocation>
<dbReference type="Proteomes" id="UP000532204">
    <property type="component" value="Unassembled WGS sequence"/>
</dbReference>
<evidence type="ECO:0000313" key="3">
    <source>
        <dbReference type="EMBL" id="EFC9752252.1"/>
    </source>
</evidence>
<protein>
    <submittedName>
        <fullName evidence="3">Serine acetyltransferase</fullName>
    </submittedName>
</protein>
<name>A0A2X1LFU4_ECOLX</name>
<organism evidence="3 7">
    <name type="scientific">Escherichia coli</name>
    <dbReference type="NCBI Taxonomy" id="562"/>
    <lineage>
        <taxon>Bacteria</taxon>
        <taxon>Pseudomonadati</taxon>
        <taxon>Pseudomonadota</taxon>
        <taxon>Gammaproteobacteria</taxon>
        <taxon>Enterobacterales</taxon>
        <taxon>Enterobacteriaceae</taxon>
        <taxon>Escherichia</taxon>
    </lineage>
</organism>
<evidence type="ECO:0000313" key="5">
    <source>
        <dbReference type="EMBL" id="QSA00519.1"/>
    </source>
</evidence>
<dbReference type="EMBL" id="MPGR01000002">
    <property type="protein sequence ID" value="OKB69357.1"/>
    <property type="molecule type" value="Genomic_DNA"/>
</dbReference>
<evidence type="ECO:0000313" key="8">
    <source>
        <dbReference type="Proteomes" id="UP000663166"/>
    </source>
</evidence>
<evidence type="ECO:0000313" key="6">
    <source>
        <dbReference type="Proteomes" id="UP000186595"/>
    </source>
</evidence>
<dbReference type="EMBL" id="AASEBA010000077">
    <property type="protein sequence ID" value="EFC9752252.1"/>
    <property type="molecule type" value="Genomic_DNA"/>
</dbReference>
<reference evidence="4 6" key="1">
    <citation type="submission" date="2016-11" db="EMBL/GenBank/DDBJ databases">
        <title>Draft genome sequences of five Shigatoxin-producing Escherichia coli isolates harboring the new recently described Subtilase cytotoxin allelic variant subAB2-3.</title>
        <authorList>
            <person name="Tasara T."/>
            <person name="Fierz L."/>
            <person name="Klumpp J."/>
            <person name="Schmidt H."/>
            <person name="Stephan R."/>
        </authorList>
    </citation>
    <scope>NUCLEOTIDE SEQUENCE [LARGE SCALE GENOMIC DNA]</scope>
    <source>
        <strain evidence="4 6">453</strain>
        <plasmid evidence="4 6">unnamed</plasmid>
    </source>
</reference>
<dbReference type="GO" id="GO:0016746">
    <property type="term" value="F:acyltransferase activity"/>
    <property type="evidence" value="ECO:0007669"/>
    <property type="project" value="UniProtKB-KW"/>
</dbReference>
<keyword evidence="2" id="KW-0012">Acyltransferase</keyword>
<keyword evidence="4" id="KW-0614">Plasmid</keyword>
<dbReference type="Gene3D" id="2.160.10.10">
    <property type="entry name" value="Hexapeptide repeat proteins"/>
    <property type="match status" value="1"/>
</dbReference>
<dbReference type="SUPFAM" id="SSF51161">
    <property type="entry name" value="Trimeric LpxA-like enzymes"/>
    <property type="match status" value="1"/>
</dbReference>